<keyword evidence="2" id="KW-1185">Reference proteome</keyword>
<comment type="caution">
    <text evidence="1">The sequence shown here is derived from an EMBL/GenBank/DDBJ whole genome shotgun (WGS) entry which is preliminary data.</text>
</comment>
<evidence type="ECO:0000313" key="2">
    <source>
        <dbReference type="Proteomes" id="UP000631114"/>
    </source>
</evidence>
<dbReference type="OrthoDB" id="10263291at2759"/>
<gene>
    <name evidence="1" type="ORF">IFM89_020026</name>
</gene>
<name>A0A835M9H3_9MAGN</name>
<dbReference type="Proteomes" id="UP000631114">
    <property type="component" value="Unassembled WGS sequence"/>
</dbReference>
<organism evidence="1 2">
    <name type="scientific">Coptis chinensis</name>
    <dbReference type="NCBI Taxonomy" id="261450"/>
    <lineage>
        <taxon>Eukaryota</taxon>
        <taxon>Viridiplantae</taxon>
        <taxon>Streptophyta</taxon>
        <taxon>Embryophyta</taxon>
        <taxon>Tracheophyta</taxon>
        <taxon>Spermatophyta</taxon>
        <taxon>Magnoliopsida</taxon>
        <taxon>Ranunculales</taxon>
        <taxon>Ranunculaceae</taxon>
        <taxon>Coptidoideae</taxon>
        <taxon>Coptis</taxon>
    </lineage>
</organism>
<proteinExistence type="predicted"/>
<dbReference type="EMBL" id="JADFTS010000002">
    <property type="protein sequence ID" value="KAF9621367.1"/>
    <property type="molecule type" value="Genomic_DNA"/>
</dbReference>
<sequence>MAKIWILPVVGWAKSASVKQFLYISSVGIYKQTNEPPHVEGFWEQQPWALTQKRIQGNLKDDVASPGGTIISGIRELENGGFH</sequence>
<evidence type="ECO:0000313" key="1">
    <source>
        <dbReference type="EMBL" id="KAF9621367.1"/>
    </source>
</evidence>
<protein>
    <submittedName>
        <fullName evidence="1">Uncharacterized protein</fullName>
    </submittedName>
</protein>
<reference evidence="1 2" key="1">
    <citation type="submission" date="2020-10" db="EMBL/GenBank/DDBJ databases">
        <title>The Coptis chinensis genome and diversification of protoberbering-type alkaloids.</title>
        <authorList>
            <person name="Wang B."/>
            <person name="Shu S."/>
            <person name="Song C."/>
            <person name="Liu Y."/>
        </authorList>
    </citation>
    <scope>NUCLEOTIDE SEQUENCE [LARGE SCALE GENOMIC DNA]</scope>
    <source>
        <strain evidence="1">HL-2020</strain>
        <tissue evidence="1">Leaf</tissue>
    </source>
</reference>
<dbReference type="AlphaFoldDB" id="A0A835M9H3"/>
<accession>A0A835M9H3</accession>